<keyword evidence="1" id="KW-0472">Membrane</keyword>
<protein>
    <submittedName>
        <fullName evidence="2">Uncharacterized protein</fullName>
    </submittedName>
</protein>
<gene>
    <name evidence="2" type="ORF">PF008_g17034</name>
</gene>
<sequence length="161" mass="17879">MSGAGDGVSGSLRRWLRCSCWSDGVRVQVDGFTQEEIEDRLFIKFVELFADNSDTDNDTGSDTDLETPWTVNRYSKLCFDLCPSTGRRLPLSRITCLFLFEHNVSALTRLSLLDPIFLPRLLTMTMITVSGLGVWGLLMLSGSSSTHAMESLAVVQHTLIV</sequence>
<comment type="caution">
    <text evidence="2">The sequence shown here is derived from an EMBL/GenBank/DDBJ whole genome shotgun (WGS) entry which is preliminary data.</text>
</comment>
<reference evidence="2 3" key="1">
    <citation type="submission" date="2018-09" db="EMBL/GenBank/DDBJ databases">
        <title>Genomic investigation of the strawberry pathogen Phytophthora fragariae indicates pathogenicity is determined by transcriptional variation in three key races.</title>
        <authorList>
            <person name="Adams T.M."/>
            <person name="Armitage A.D."/>
            <person name="Sobczyk M.K."/>
            <person name="Bates H.J."/>
            <person name="Dunwell J.M."/>
            <person name="Nellist C.F."/>
            <person name="Harrison R.J."/>
        </authorList>
    </citation>
    <scope>NUCLEOTIDE SEQUENCE [LARGE SCALE GENOMIC DNA]</scope>
    <source>
        <strain evidence="2 3">NOV-77</strain>
    </source>
</reference>
<keyword evidence="1" id="KW-1133">Transmembrane helix</keyword>
<dbReference type="EMBL" id="QXFY01001204">
    <property type="protein sequence ID" value="KAE9324762.1"/>
    <property type="molecule type" value="Genomic_DNA"/>
</dbReference>
<evidence type="ECO:0000313" key="3">
    <source>
        <dbReference type="Proteomes" id="UP000486351"/>
    </source>
</evidence>
<name>A0A6G0R9Y2_9STRA</name>
<feature type="transmembrane region" description="Helical" evidence="1">
    <location>
        <begin position="117"/>
        <end position="140"/>
    </location>
</feature>
<evidence type="ECO:0000313" key="2">
    <source>
        <dbReference type="EMBL" id="KAE9324762.1"/>
    </source>
</evidence>
<proteinExistence type="predicted"/>
<evidence type="ECO:0000256" key="1">
    <source>
        <dbReference type="SAM" id="Phobius"/>
    </source>
</evidence>
<dbReference type="Proteomes" id="UP000486351">
    <property type="component" value="Unassembled WGS sequence"/>
</dbReference>
<dbReference type="AlphaFoldDB" id="A0A6G0R9Y2"/>
<accession>A0A6G0R9Y2</accession>
<keyword evidence="1" id="KW-0812">Transmembrane</keyword>
<organism evidence="2 3">
    <name type="scientific">Phytophthora fragariae</name>
    <dbReference type="NCBI Taxonomy" id="53985"/>
    <lineage>
        <taxon>Eukaryota</taxon>
        <taxon>Sar</taxon>
        <taxon>Stramenopiles</taxon>
        <taxon>Oomycota</taxon>
        <taxon>Peronosporomycetes</taxon>
        <taxon>Peronosporales</taxon>
        <taxon>Peronosporaceae</taxon>
        <taxon>Phytophthora</taxon>
    </lineage>
</organism>